<sequence length="400" mass="44310">MKIKDVRAFEIDFSKVRSKPKSTVAKKSMYEFLGGKYYVREGRQPAGPMERFPKYRKDRGKAGPKWGPVACVVEAEDGTFGVGTTVFSGPVIPIINEHYRSNLVGEHAMATEKIYDMMMRLSAAYGSQGVTSYAISAVDLALWDLKGKLLGRPVYELLGGPQKDKIFCYATGFDVDWYLELGFRAIKLPMPYGPMDGIEGLRKAEALVAETRERIGDDIELMLDCWMALDVEYTVRLAEVLKPYRLKWIEDYLMPDDMDGFEQVRHRVPSQGLATGEHWYLAQPFSLAAQRRLVDIFQPDPKWVGGVSACVRICHIAEGAGLSVIPHGGMNDPFGQHIVFAMPAATWGERSGGVSPPGVSLTEMVDLPGTAVIEDGYLVPSDAPGFGIDVDRAWLEKTAV</sequence>
<dbReference type="PROSITE" id="PS00908">
    <property type="entry name" value="MR_MLE_1"/>
    <property type="match status" value="1"/>
</dbReference>
<dbReference type="AlphaFoldDB" id="A0A382B7V9"/>
<name>A0A382B7V9_9ZZZZ</name>
<organism evidence="5">
    <name type="scientific">marine metagenome</name>
    <dbReference type="NCBI Taxonomy" id="408172"/>
    <lineage>
        <taxon>unclassified sequences</taxon>
        <taxon>metagenomes</taxon>
        <taxon>ecological metagenomes</taxon>
    </lineage>
</organism>
<dbReference type="SUPFAM" id="SSF54826">
    <property type="entry name" value="Enolase N-terminal domain-like"/>
    <property type="match status" value="1"/>
</dbReference>
<accession>A0A382B7V9</accession>
<evidence type="ECO:0000256" key="3">
    <source>
        <dbReference type="ARBA" id="ARBA00022842"/>
    </source>
</evidence>
<dbReference type="InterPro" id="IPR036849">
    <property type="entry name" value="Enolase-like_C_sf"/>
</dbReference>
<comment type="cofactor">
    <cofactor evidence="1">
        <name>Mg(2+)</name>
        <dbReference type="ChEBI" id="CHEBI:18420"/>
    </cofactor>
</comment>
<dbReference type="SFLD" id="SFLDG00179">
    <property type="entry name" value="mandelate_racemase"/>
    <property type="match status" value="1"/>
</dbReference>
<dbReference type="SFLD" id="SFLDS00001">
    <property type="entry name" value="Enolase"/>
    <property type="match status" value="1"/>
</dbReference>
<protein>
    <recommendedName>
        <fullName evidence="4">Mandelate racemase/muconate lactonizing enzyme C-terminal domain-containing protein</fullName>
    </recommendedName>
</protein>
<feature type="domain" description="Mandelate racemase/muconate lactonizing enzyme C-terminal" evidence="4">
    <location>
        <begin position="170"/>
        <end position="269"/>
    </location>
</feature>
<evidence type="ECO:0000256" key="2">
    <source>
        <dbReference type="ARBA" id="ARBA00022723"/>
    </source>
</evidence>
<proteinExistence type="predicted"/>
<dbReference type="SMART" id="SM00922">
    <property type="entry name" value="MR_MLE"/>
    <property type="match status" value="1"/>
</dbReference>
<dbReference type="GO" id="GO:0000287">
    <property type="term" value="F:magnesium ion binding"/>
    <property type="evidence" value="ECO:0007669"/>
    <property type="project" value="TreeGrafter"/>
</dbReference>
<dbReference type="InterPro" id="IPR029065">
    <property type="entry name" value="Enolase_C-like"/>
</dbReference>
<dbReference type="Gene3D" id="3.30.390.10">
    <property type="entry name" value="Enolase-like, N-terminal domain"/>
    <property type="match status" value="1"/>
</dbReference>
<dbReference type="SUPFAM" id="SSF51604">
    <property type="entry name" value="Enolase C-terminal domain-like"/>
    <property type="match status" value="1"/>
</dbReference>
<gene>
    <name evidence="5" type="ORF">METZ01_LOCUS162558</name>
</gene>
<evidence type="ECO:0000313" key="5">
    <source>
        <dbReference type="EMBL" id="SVB09704.1"/>
    </source>
</evidence>
<dbReference type="GO" id="GO:0016052">
    <property type="term" value="P:carbohydrate catabolic process"/>
    <property type="evidence" value="ECO:0007669"/>
    <property type="project" value="TreeGrafter"/>
</dbReference>
<keyword evidence="3" id="KW-0460">Magnesium</keyword>
<dbReference type="PANTHER" id="PTHR13794">
    <property type="entry name" value="ENOLASE SUPERFAMILY, MANDELATE RACEMASE"/>
    <property type="match status" value="1"/>
</dbReference>
<dbReference type="Gene3D" id="3.20.20.120">
    <property type="entry name" value="Enolase-like C-terminal domain"/>
    <property type="match status" value="1"/>
</dbReference>
<keyword evidence="2" id="KW-0479">Metal-binding</keyword>
<dbReference type="GO" id="GO:0009063">
    <property type="term" value="P:amino acid catabolic process"/>
    <property type="evidence" value="ECO:0007669"/>
    <property type="project" value="InterPro"/>
</dbReference>
<evidence type="ECO:0000256" key="1">
    <source>
        <dbReference type="ARBA" id="ARBA00001946"/>
    </source>
</evidence>
<dbReference type="EMBL" id="UINC01028545">
    <property type="protein sequence ID" value="SVB09704.1"/>
    <property type="molecule type" value="Genomic_DNA"/>
</dbReference>
<dbReference type="PANTHER" id="PTHR13794:SF58">
    <property type="entry name" value="MITOCHONDRIAL ENOLASE SUPERFAMILY MEMBER 1"/>
    <property type="match status" value="1"/>
</dbReference>
<dbReference type="InterPro" id="IPR046945">
    <property type="entry name" value="RHMD-like"/>
</dbReference>
<reference evidence="5" key="1">
    <citation type="submission" date="2018-05" db="EMBL/GenBank/DDBJ databases">
        <authorList>
            <person name="Lanie J.A."/>
            <person name="Ng W.-L."/>
            <person name="Kazmierczak K.M."/>
            <person name="Andrzejewski T.M."/>
            <person name="Davidsen T.M."/>
            <person name="Wayne K.J."/>
            <person name="Tettelin H."/>
            <person name="Glass J.I."/>
            <person name="Rusch D."/>
            <person name="Podicherti R."/>
            <person name="Tsui H.-C.T."/>
            <person name="Winkler M.E."/>
        </authorList>
    </citation>
    <scope>NUCLEOTIDE SEQUENCE</scope>
</reference>
<dbReference type="Pfam" id="PF02746">
    <property type="entry name" value="MR_MLE_N"/>
    <property type="match status" value="1"/>
</dbReference>
<evidence type="ECO:0000259" key="4">
    <source>
        <dbReference type="SMART" id="SM00922"/>
    </source>
</evidence>
<dbReference type="InterPro" id="IPR029017">
    <property type="entry name" value="Enolase-like_N"/>
</dbReference>
<dbReference type="GO" id="GO:0016836">
    <property type="term" value="F:hydro-lyase activity"/>
    <property type="evidence" value="ECO:0007669"/>
    <property type="project" value="TreeGrafter"/>
</dbReference>
<dbReference type="InterPro" id="IPR013341">
    <property type="entry name" value="Mandelate_racemase_N_dom"/>
</dbReference>
<dbReference type="InterPro" id="IPR018110">
    <property type="entry name" value="Mandel_Rmase/mucon_lact_enz_CS"/>
</dbReference>
<dbReference type="InterPro" id="IPR013342">
    <property type="entry name" value="Mandelate_racemase_C"/>
</dbReference>
<dbReference type="Pfam" id="PF13378">
    <property type="entry name" value="MR_MLE_C"/>
    <property type="match status" value="1"/>
</dbReference>